<comment type="caution">
    <text evidence="1">The sequence shown here is derived from an EMBL/GenBank/DDBJ whole genome shotgun (WGS) entry which is preliminary data.</text>
</comment>
<sequence length="69" mass="7540">MSKTAGEPNDYAPLRLMVAPLKKQASGSESLFAGGKSIDLLARSLERIQPYALALIQLTWTHRSANLEL</sequence>
<dbReference type="EMBL" id="CM029053">
    <property type="protein sequence ID" value="KAG2552993.1"/>
    <property type="molecule type" value="Genomic_DNA"/>
</dbReference>
<dbReference type="Proteomes" id="UP000823388">
    <property type="component" value="Chromosome 9K"/>
</dbReference>
<reference evidence="1" key="1">
    <citation type="submission" date="2020-05" db="EMBL/GenBank/DDBJ databases">
        <title>WGS assembly of Panicum virgatum.</title>
        <authorList>
            <person name="Lovell J.T."/>
            <person name="Jenkins J."/>
            <person name="Shu S."/>
            <person name="Juenger T.E."/>
            <person name="Schmutz J."/>
        </authorList>
    </citation>
    <scope>NUCLEOTIDE SEQUENCE</scope>
    <source>
        <strain evidence="1">AP13</strain>
    </source>
</reference>
<protein>
    <submittedName>
        <fullName evidence="1">Uncharacterized protein</fullName>
    </submittedName>
</protein>
<keyword evidence="2" id="KW-1185">Reference proteome</keyword>
<organism evidence="1 2">
    <name type="scientific">Panicum virgatum</name>
    <name type="common">Blackwell switchgrass</name>
    <dbReference type="NCBI Taxonomy" id="38727"/>
    <lineage>
        <taxon>Eukaryota</taxon>
        <taxon>Viridiplantae</taxon>
        <taxon>Streptophyta</taxon>
        <taxon>Embryophyta</taxon>
        <taxon>Tracheophyta</taxon>
        <taxon>Spermatophyta</taxon>
        <taxon>Magnoliopsida</taxon>
        <taxon>Liliopsida</taxon>
        <taxon>Poales</taxon>
        <taxon>Poaceae</taxon>
        <taxon>PACMAD clade</taxon>
        <taxon>Panicoideae</taxon>
        <taxon>Panicodae</taxon>
        <taxon>Paniceae</taxon>
        <taxon>Panicinae</taxon>
        <taxon>Panicum</taxon>
        <taxon>Panicum sect. Hiantes</taxon>
    </lineage>
</organism>
<dbReference type="AlphaFoldDB" id="A0A8T0NUH5"/>
<evidence type="ECO:0000313" key="2">
    <source>
        <dbReference type="Proteomes" id="UP000823388"/>
    </source>
</evidence>
<proteinExistence type="predicted"/>
<name>A0A8T0NUH5_PANVG</name>
<accession>A0A8T0NUH5</accession>
<gene>
    <name evidence="1" type="ORF">PVAP13_9KG494700</name>
</gene>
<evidence type="ECO:0000313" key="1">
    <source>
        <dbReference type="EMBL" id="KAG2552993.1"/>
    </source>
</evidence>